<dbReference type="PROSITE" id="PS50102">
    <property type="entry name" value="RRM"/>
    <property type="match status" value="1"/>
</dbReference>
<dbReference type="EMBL" id="JAGPXD010000002">
    <property type="protein sequence ID" value="KAH7367323.1"/>
    <property type="molecule type" value="Genomic_DNA"/>
</dbReference>
<feature type="compositionally biased region" description="Basic residues" evidence="5">
    <location>
        <begin position="68"/>
        <end position="78"/>
    </location>
</feature>
<dbReference type="SMART" id="SM00360">
    <property type="entry name" value="RRM"/>
    <property type="match status" value="1"/>
</dbReference>
<evidence type="ECO:0000256" key="3">
    <source>
        <dbReference type="ARBA" id="ARBA00023242"/>
    </source>
</evidence>
<evidence type="ECO:0000313" key="7">
    <source>
        <dbReference type="EMBL" id="KAH7367323.1"/>
    </source>
</evidence>
<keyword evidence="8" id="KW-1185">Reference proteome</keyword>
<evidence type="ECO:0000313" key="8">
    <source>
        <dbReference type="Proteomes" id="UP000813385"/>
    </source>
</evidence>
<dbReference type="Pfam" id="PF00076">
    <property type="entry name" value="RRM_1"/>
    <property type="match status" value="1"/>
</dbReference>
<dbReference type="InterPro" id="IPR000504">
    <property type="entry name" value="RRM_dom"/>
</dbReference>
<feature type="compositionally biased region" description="Basic residues" evidence="5">
    <location>
        <begin position="381"/>
        <end position="395"/>
    </location>
</feature>
<evidence type="ECO:0000256" key="5">
    <source>
        <dbReference type="SAM" id="MobiDB-lite"/>
    </source>
</evidence>
<dbReference type="PANTHER" id="PTHR46754">
    <property type="entry name" value="MKI67 FHA DOMAIN-INTERACTING NUCLEOLAR PHOSPHOPROTEIN"/>
    <property type="match status" value="1"/>
</dbReference>
<keyword evidence="3" id="KW-0539">Nucleus</keyword>
<comment type="subcellular location">
    <subcellularLocation>
        <location evidence="1">Nucleus</location>
        <location evidence="1">Nucleolus</location>
    </subcellularLocation>
</comment>
<proteinExistence type="predicted"/>
<feature type="region of interest" description="Disordered" evidence="5">
    <location>
        <begin position="1"/>
        <end position="118"/>
    </location>
</feature>
<feature type="compositionally biased region" description="Low complexity" evidence="5">
    <location>
        <begin position="346"/>
        <end position="372"/>
    </location>
</feature>
<dbReference type="OrthoDB" id="21467at2759"/>
<evidence type="ECO:0000256" key="2">
    <source>
        <dbReference type="ARBA" id="ARBA00022884"/>
    </source>
</evidence>
<evidence type="ECO:0000259" key="6">
    <source>
        <dbReference type="PROSITE" id="PS50102"/>
    </source>
</evidence>
<comment type="caution">
    <text evidence="7">The sequence shown here is derived from an EMBL/GenBank/DDBJ whole genome shotgun (WGS) entry which is preliminary data.</text>
</comment>
<dbReference type="InterPro" id="IPR035979">
    <property type="entry name" value="RBD_domain_sf"/>
</dbReference>
<name>A0A8K0TKN5_9PEZI</name>
<dbReference type="CDD" id="cd12307">
    <property type="entry name" value="RRM_NIFK_like"/>
    <property type="match status" value="1"/>
</dbReference>
<dbReference type="SUPFAM" id="SSF54928">
    <property type="entry name" value="RNA-binding domain, RBD"/>
    <property type="match status" value="1"/>
</dbReference>
<dbReference type="AlphaFoldDB" id="A0A8K0TKN5"/>
<gene>
    <name evidence="7" type="ORF">B0T11DRAFT_52646</name>
</gene>
<dbReference type="Gene3D" id="3.30.70.330">
    <property type="match status" value="1"/>
</dbReference>
<feature type="region of interest" description="Disordered" evidence="5">
    <location>
        <begin position="130"/>
        <end position="157"/>
    </location>
</feature>
<dbReference type="GO" id="GO:0003723">
    <property type="term" value="F:RNA binding"/>
    <property type="evidence" value="ECO:0007669"/>
    <property type="project" value="UniProtKB-UniRule"/>
</dbReference>
<feature type="compositionally biased region" description="Acidic residues" evidence="5">
    <location>
        <begin position="83"/>
        <end position="101"/>
    </location>
</feature>
<reference evidence="7" key="1">
    <citation type="journal article" date="2021" name="Nat. Commun.">
        <title>Genetic determinants of endophytism in the Arabidopsis root mycobiome.</title>
        <authorList>
            <person name="Mesny F."/>
            <person name="Miyauchi S."/>
            <person name="Thiergart T."/>
            <person name="Pickel B."/>
            <person name="Atanasova L."/>
            <person name="Karlsson M."/>
            <person name="Huettel B."/>
            <person name="Barry K.W."/>
            <person name="Haridas S."/>
            <person name="Chen C."/>
            <person name="Bauer D."/>
            <person name="Andreopoulos W."/>
            <person name="Pangilinan J."/>
            <person name="LaButti K."/>
            <person name="Riley R."/>
            <person name="Lipzen A."/>
            <person name="Clum A."/>
            <person name="Drula E."/>
            <person name="Henrissat B."/>
            <person name="Kohler A."/>
            <person name="Grigoriev I.V."/>
            <person name="Martin F.M."/>
            <person name="Hacquard S."/>
        </authorList>
    </citation>
    <scope>NUCLEOTIDE SEQUENCE</scope>
    <source>
        <strain evidence="7">MPI-CAGE-AT-0016</strain>
    </source>
</reference>
<protein>
    <submittedName>
        <fullName evidence="7">Ribosomal biogenesis protein Gar2</fullName>
    </submittedName>
</protein>
<organism evidence="7 8">
    <name type="scientific">Plectosphaerella cucumerina</name>
    <dbReference type="NCBI Taxonomy" id="40658"/>
    <lineage>
        <taxon>Eukaryota</taxon>
        <taxon>Fungi</taxon>
        <taxon>Dikarya</taxon>
        <taxon>Ascomycota</taxon>
        <taxon>Pezizomycotina</taxon>
        <taxon>Sordariomycetes</taxon>
        <taxon>Hypocreomycetidae</taxon>
        <taxon>Glomerellales</taxon>
        <taxon>Plectosphaerellaceae</taxon>
        <taxon>Plectosphaerella</taxon>
    </lineage>
</organism>
<keyword evidence="2 4" id="KW-0694">RNA-binding</keyword>
<dbReference type="Proteomes" id="UP000813385">
    <property type="component" value="Unassembled WGS sequence"/>
</dbReference>
<feature type="domain" description="RRM" evidence="6">
    <location>
        <begin position="179"/>
        <end position="257"/>
    </location>
</feature>
<accession>A0A8K0TKN5</accession>
<dbReference type="InterPro" id="IPR012677">
    <property type="entry name" value="Nucleotide-bd_a/b_plait_sf"/>
</dbReference>
<feature type="region of interest" description="Disordered" evidence="5">
    <location>
        <begin position="334"/>
        <end position="395"/>
    </location>
</feature>
<dbReference type="GO" id="GO:0005730">
    <property type="term" value="C:nucleolus"/>
    <property type="evidence" value="ECO:0007669"/>
    <property type="project" value="UniProtKB-SubCell"/>
</dbReference>
<evidence type="ECO:0000256" key="1">
    <source>
        <dbReference type="ARBA" id="ARBA00004604"/>
    </source>
</evidence>
<sequence>MAPELRKRTKSQTVVEKPAVVKKTKATPKRQAAEDASPVSAKKQKTVKVTKEVTEVKTTTPAEEPKPRAAKASKKKAAKAPEPEPETMEVDEEEVVEEADESVIPVAEASDSEDGDDDEIDADIQALAAGLDPEDDDGSTPNSAGFKAGQDVGKIPQRLSKKEKKALAAARNTVKEEPGVIYVGRLPHGFYETELKGYFGQFGTVSRLRLSRNKKTGKSKHFAFIEFAEESTAHIAAKTMDKYLLFGHILTVKFVGKDQLNANVWKGANKRFKQIPWNKIAGNKLARPLTEEAWEERNAKETKRRADRAEKLKAIGYEFEAPALKAAPAPAPVEAVEEKKPEAVEEAPAVEAPAAEEAPVVEETVVETTVTEEVVEETPKTKKGKAGKKGKKAKA</sequence>
<evidence type="ECO:0000256" key="4">
    <source>
        <dbReference type="PROSITE-ProRule" id="PRU00176"/>
    </source>
</evidence>